<evidence type="ECO:0000313" key="1">
    <source>
        <dbReference type="EMBL" id="MET7001544.1"/>
    </source>
</evidence>
<dbReference type="Proteomes" id="UP001549749">
    <property type="component" value="Unassembled WGS sequence"/>
</dbReference>
<name>A0ABV2TET5_9BACT</name>
<gene>
    <name evidence="1" type="ORF">ABR189_29450</name>
</gene>
<dbReference type="EMBL" id="JBEXAC010000004">
    <property type="protein sequence ID" value="MET7001544.1"/>
    <property type="molecule type" value="Genomic_DNA"/>
</dbReference>
<accession>A0ABV2TET5</accession>
<keyword evidence="2" id="KW-1185">Reference proteome</keyword>
<reference evidence="1 2" key="1">
    <citation type="submission" date="2024-06" db="EMBL/GenBank/DDBJ databases">
        <title>Chitinophaga defluvii sp. nov., isolated from municipal sewage.</title>
        <authorList>
            <person name="Zhang L."/>
        </authorList>
    </citation>
    <scope>NUCLEOTIDE SEQUENCE [LARGE SCALE GENOMIC DNA]</scope>
    <source>
        <strain evidence="1 2">H8</strain>
    </source>
</reference>
<evidence type="ECO:0000313" key="2">
    <source>
        <dbReference type="Proteomes" id="UP001549749"/>
    </source>
</evidence>
<organism evidence="1 2">
    <name type="scientific">Chitinophaga defluvii</name>
    <dbReference type="NCBI Taxonomy" id="3163343"/>
    <lineage>
        <taxon>Bacteria</taxon>
        <taxon>Pseudomonadati</taxon>
        <taxon>Bacteroidota</taxon>
        <taxon>Chitinophagia</taxon>
        <taxon>Chitinophagales</taxon>
        <taxon>Chitinophagaceae</taxon>
        <taxon>Chitinophaga</taxon>
    </lineage>
</organism>
<dbReference type="RefSeq" id="WP_354664116.1">
    <property type="nucleotide sequence ID" value="NZ_JBEXAC010000004.1"/>
</dbReference>
<protein>
    <submittedName>
        <fullName evidence="1">Uncharacterized protein</fullName>
    </submittedName>
</protein>
<sequence>MNDLSAFNESNQPPAQSTLSATLKKLNKTLLQLMENEDALQTSKLRELRDYQRITNNMDVPTATQTNVYVKLILEEIETYRPFKIMQDASFKKTTLIDDDCYMNLPARN</sequence>
<comment type="caution">
    <text evidence="1">The sequence shown here is derived from an EMBL/GenBank/DDBJ whole genome shotgun (WGS) entry which is preliminary data.</text>
</comment>
<proteinExistence type="predicted"/>